<feature type="domain" description="Cytochrome b5 heme-binding" evidence="4">
    <location>
        <begin position="76"/>
        <end position="176"/>
    </location>
</feature>
<evidence type="ECO:0000313" key="8">
    <source>
        <dbReference type="Proteomes" id="UP000290189"/>
    </source>
</evidence>
<dbReference type="PANTHER" id="PTHR10281:SF76">
    <property type="entry name" value="CALCUTTA CUP-RELATED"/>
    <property type="match status" value="1"/>
</dbReference>
<keyword evidence="6" id="KW-0496">Mitochondrion</keyword>
<evidence type="ECO:0000256" key="1">
    <source>
        <dbReference type="ARBA" id="ARBA00038357"/>
    </source>
</evidence>
<dbReference type="SUPFAM" id="SSF55856">
    <property type="entry name" value="Cytochrome b5-like heme/steroid binding domain"/>
    <property type="match status" value="1"/>
</dbReference>
<evidence type="ECO:0000259" key="4">
    <source>
        <dbReference type="SMART" id="SM01117"/>
    </source>
</evidence>
<dbReference type="STRING" id="37360.A0A0G4ILT4"/>
<dbReference type="OrthoDB" id="10257697at2759"/>
<keyword evidence="3" id="KW-0472">Membrane</keyword>
<dbReference type="Gene3D" id="3.10.120.10">
    <property type="entry name" value="Cytochrome b5-like heme/steroid binding domain"/>
    <property type="match status" value="1"/>
</dbReference>
<protein>
    <recommendedName>
        <fullName evidence="4">Cytochrome b5 heme-binding domain-containing protein</fullName>
    </recommendedName>
</protein>
<comment type="similarity">
    <text evidence="1">Belongs to the cytochrome b5 family. MAPR subfamily.</text>
</comment>
<reference evidence="6 8" key="2">
    <citation type="submission" date="2018-03" db="EMBL/GenBank/DDBJ databases">
        <authorList>
            <person name="Fogelqvist J."/>
        </authorList>
    </citation>
    <scope>NUCLEOTIDE SEQUENCE [LARGE SCALE GENOMIC DNA]</scope>
</reference>
<organism evidence="5 7">
    <name type="scientific">Plasmodiophora brassicae</name>
    <name type="common">Clubroot disease agent</name>
    <dbReference type="NCBI Taxonomy" id="37360"/>
    <lineage>
        <taxon>Eukaryota</taxon>
        <taxon>Sar</taxon>
        <taxon>Rhizaria</taxon>
        <taxon>Endomyxa</taxon>
        <taxon>Phytomyxea</taxon>
        <taxon>Plasmodiophorida</taxon>
        <taxon>Plasmodiophoridae</taxon>
        <taxon>Plasmodiophora</taxon>
    </lineage>
</organism>
<evidence type="ECO:0000313" key="6">
    <source>
        <dbReference type="EMBL" id="SPQ93405.1"/>
    </source>
</evidence>
<dbReference type="InterPro" id="IPR001199">
    <property type="entry name" value="Cyt_B5-like_heme/steroid-bd"/>
</dbReference>
<feature type="region of interest" description="Disordered" evidence="2">
    <location>
        <begin position="1"/>
        <end position="26"/>
    </location>
</feature>
<dbReference type="Proteomes" id="UP000039324">
    <property type="component" value="Unassembled WGS sequence"/>
</dbReference>
<dbReference type="GO" id="GO:0012505">
    <property type="term" value="C:endomembrane system"/>
    <property type="evidence" value="ECO:0007669"/>
    <property type="project" value="TreeGrafter"/>
</dbReference>
<reference evidence="5 7" key="1">
    <citation type="submission" date="2015-02" db="EMBL/GenBank/DDBJ databases">
        <authorList>
            <person name="Chooi Y.-H."/>
        </authorList>
    </citation>
    <scope>NUCLEOTIDE SEQUENCE [LARGE SCALE GENOMIC DNA]</scope>
    <source>
        <strain evidence="5">E3</strain>
    </source>
</reference>
<dbReference type="AlphaFoldDB" id="A0A0G4ILT4"/>
<dbReference type="EMBL" id="OVEO01000001">
    <property type="protein sequence ID" value="SPQ93405.1"/>
    <property type="molecule type" value="Genomic_DNA"/>
</dbReference>
<keyword evidence="7" id="KW-1185">Reference proteome</keyword>
<dbReference type="Proteomes" id="UP000290189">
    <property type="component" value="Unassembled WGS sequence"/>
</dbReference>
<evidence type="ECO:0000256" key="2">
    <source>
        <dbReference type="SAM" id="MobiDB-lite"/>
    </source>
</evidence>
<geneLocation type="mitochondrion" evidence="6"/>
<keyword evidence="3" id="KW-0812">Transmembrane</keyword>
<dbReference type="Pfam" id="PF00173">
    <property type="entry name" value="Cyt-b5"/>
    <property type="match status" value="1"/>
</dbReference>
<evidence type="ECO:0000313" key="5">
    <source>
        <dbReference type="EMBL" id="CEO96052.1"/>
    </source>
</evidence>
<feature type="compositionally biased region" description="Basic and acidic residues" evidence="2">
    <location>
        <begin position="9"/>
        <end position="18"/>
    </location>
</feature>
<sequence>MADLRQRHREADVADDARAGPQGTPRRKRQTCWKALLISAVTAIGVIAMVVFVGMRVMVGTTPGGQRYPWPIPHEFTSDELAKYTGSDGGDLIMISILGHVYDVSAAPEYYGPNGSYSFFAGKDASRSFIDGCFRDECFKPDLALSGLTREQVQSIEEWKSFYDKESKYVLVGTLRGWKMGAPAEASA</sequence>
<evidence type="ECO:0000313" key="7">
    <source>
        <dbReference type="Proteomes" id="UP000039324"/>
    </source>
</evidence>
<dbReference type="InterPro" id="IPR036400">
    <property type="entry name" value="Cyt_B5-like_heme/steroid_sf"/>
</dbReference>
<dbReference type="GO" id="GO:0016020">
    <property type="term" value="C:membrane"/>
    <property type="evidence" value="ECO:0007669"/>
    <property type="project" value="TreeGrafter"/>
</dbReference>
<dbReference type="PANTHER" id="PTHR10281">
    <property type="entry name" value="MEMBRANE-ASSOCIATED PROGESTERONE RECEPTOR COMPONENT-RELATED"/>
    <property type="match status" value="1"/>
</dbReference>
<keyword evidence="3" id="KW-1133">Transmembrane helix</keyword>
<accession>A0A0G4ILT4</accession>
<dbReference type="EMBL" id="CDSF01000046">
    <property type="protein sequence ID" value="CEO96052.1"/>
    <property type="molecule type" value="Genomic_DNA"/>
</dbReference>
<proteinExistence type="inferred from homology"/>
<evidence type="ECO:0000256" key="3">
    <source>
        <dbReference type="SAM" id="Phobius"/>
    </source>
</evidence>
<gene>
    <name evidence="5" type="ORF">PBRA_004742</name>
    <name evidence="6" type="ORF">PLBR_LOCUS620</name>
</gene>
<dbReference type="InterPro" id="IPR050577">
    <property type="entry name" value="MAPR/NEUFC/NENF-like"/>
</dbReference>
<dbReference type="SMART" id="SM01117">
    <property type="entry name" value="Cyt-b5"/>
    <property type="match status" value="1"/>
</dbReference>
<name>A0A0G4ILT4_PLABS</name>
<feature type="transmembrane region" description="Helical" evidence="3">
    <location>
        <begin position="35"/>
        <end position="59"/>
    </location>
</feature>